<protein>
    <submittedName>
        <fullName evidence="2">Uncharacterized protein</fullName>
    </submittedName>
</protein>
<gene>
    <name evidence="2" type="ORF">Tco_0873859</name>
</gene>
<keyword evidence="3" id="KW-1185">Reference proteome</keyword>
<reference evidence="2" key="2">
    <citation type="submission" date="2022-01" db="EMBL/GenBank/DDBJ databases">
        <authorList>
            <person name="Yamashiro T."/>
            <person name="Shiraishi A."/>
            <person name="Satake H."/>
            <person name="Nakayama K."/>
        </authorList>
    </citation>
    <scope>NUCLEOTIDE SEQUENCE</scope>
</reference>
<dbReference type="EMBL" id="BQNB010013374">
    <property type="protein sequence ID" value="GJT15153.1"/>
    <property type="molecule type" value="Genomic_DNA"/>
</dbReference>
<proteinExistence type="predicted"/>
<accession>A0ABQ5BNN0</accession>
<feature type="signal peptide" evidence="1">
    <location>
        <begin position="1"/>
        <end position="17"/>
    </location>
</feature>
<name>A0ABQ5BNN0_9ASTR</name>
<evidence type="ECO:0000256" key="1">
    <source>
        <dbReference type="SAM" id="SignalP"/>
    </source>
</evidence>
<dbReference type="Proteomes" id="UP001151760">
    <property type="component" value="Unassembled WGS sequence"/>
</dbReference>
<evidence type="ECO:0000313" key="2">
    <source>
        <dbReference type="EMBL" id="GJT15153.1"/>
    </source>
</evidence>
<organism evidence="2 3">
    <name type="scientific">Tanacetum coccineum</name>
    <dbReference type="NCBI Taxonomy" id="301880"/>
    <lineage>
        <taxon>Eukaryota</taxon>
        <taxon>Viridiplantae</taxon>
        <taxon>Streptophyta</taxon>
        <taxon>Embryophyta</taxon>
        <taxon>Tracheophyta</taxon>
        <taxon>Spermatophyta</taxon>
        <taxon>Magnoliopsida</taxon>
        <taxon>eudicotyledons</taxon>
        <taxon>Gunneridae</taxon>
        <taxon>Pentapetalae</taxon>
        <taxon>asterids</taxon>
        <taxon>campanulids</taxon>
        <taxon>Asterales</taxon>
        <taxon>Asteraceae</taxon>
        <taxon>Asteroideae</taxon>
        <taxon>Anthemideae</taxon>
        <taxon>Anthemidinae</taxon>
        <taxon>Tanacetum</taxon>
    </lineage>
</organism>
<comment type="caution">
    <text evidence="2">The sequence shown here is derived from an EMBL/GenBank/DDBJ whole genome shotgun (WGS) entry which is preliminary data.</text>
</comment>
<reference evidence="2" key="1">
    <citation type="journal article" date="2022" name="Int. J. Mol. Sci.">
        <title>Draft Genome of Tanacetum Coccineum: Genomic Comparison of Closely Related Tanacetum-Family Plants.</title>
        <authorList>
            <person name="Yamashiro T."/>
            <person name="Shiraishi A."/>
            <person name="Nakayama K."/>
            <person name="Satake H."/>
        </authorList>
    </citation>
    <scope>NUCLEOTIDE SEQUENCE</scope>
</reference>
<sequence>MSLTLFTLLFIFTATTTRTTTSPENLTLTLKSKTSRPYTYPQMVTAIDIVTEKVNELGINERVKVLTAVSLGFVTGSESVAKGLLSSLTEKGVTSLFVSMGNRNVSLGSFKVVCGGFALKRDLSNDVSYVGLDDGEMMDYGVVDVR</sequence>
<keyword evidence="1" id="KW-0732">Signal</keyword>
<evidence type="ECO:0000313" key="3">
    <source>
        <dbReference type="Proteomes" id="UP001151760"/>
    </source>
</evidence>
<feature type="chain" id="PRO_5046502124" evidence="1">
    <location>
        <begin position="18"/>
        <end position="146"/>
    </location>
</feature>